<dbReference type="CDD" id="cd03399">
    <property type="entry name" value="SPFH_flotillin"/>
    <property type="match status" value="1"/>
</dbReference>
<evidence type="ECO:0000256" key="1">
    <source>
        <dbReference type="ARBA" id="ARBA00004370"/>
    </source>
</evidence>
<dbReference type="InterPro" id="IPR001107">
    <property type="entry name" value="Band_7"/>
</dbReference>
<dbReference type="RefSeq" id="WP_146956488.1">
    <property type="nucleotide sequence ID" value="NZ_CP042467.1"/>
</dbReference>
<protein>
    <submittedName>
        <fullName evidence="6">Flotillin family protein</fullName>
    </submittedName>
</protein>
<evidence type="ECO:0000313" key="6">
    <source>
        <dbReference type="EMBL" id="QED25688.1"/>
    </source>
</evidence>
<dbReference type="OrthoDB" id="9786220at2"/>
<feature type="domain" description="Band 7" evidence="5">
    <location>
        <begin position="24"/>
        <end position="198"/>
    </location>
</feature>
<dbReference type="SUPFAM" id="SSF117892">
    <property type="entry name" value="Band 7/SPFH domain"/>
    <property type="match status" value="1"/>
</dbReference>
<dbReference type="InterPro" id="IPR036013">
    <property type="entry name" value="Band_7/SPFH_dom_sf"/>
</dbReference>
<evidence type="ECO:0000259" key="5">
    <source>
        <dbReference type="SMART" id="SM00244"/>
    </source>
</evidence>
<gene>
    <name evidence="6" type="ORF">FRD01_00090</name>
</gene>
<dbReference type="Proteomes" id="UP000321595">
    <property type="component" value="Chromosome"/>
</dbReference>
<reference evidence="6 7" key="1">
    <citation type="submission" date="2019-08" db="EMBL/GenBank/DDBJ databases">
        <authorList>
            <person name="Liang Q."/>
        </authorList>
    </citation>
    <scope>NUCLEOTIDE SEQUENCE [LARGE SCALE GENOMIC DNA]</scope>
    <source>
        <strain evidence="6 7">V1718</strain>
    </source>
</reference>
<evidence type="ECO:0000256" key="2">
    <source>
        <dbReference type="ARBA" id="ARBA00007161"/>
    </source>
</evidence>
<comment type="subcellular location">
    <subcellularLocation>
        <location evidence="1">Membrane</location>
    </subcellularLocation>
</comment>
<dbReference type="AlphaFoldDB" id="A0A5B8XL18"/>
<dbReference type="PANTHER" id="PTHR13806">
    <property type="entry name" value="FLOTILLIN-RELATED"/>
    <property type="match status" value="1"/>
</dbReference>
<evidence type="ECO:0000256" key="3">
    <source>
        <dbReference type="ARBA" id="ARBA00023136"/>
    </source>
</evidence>
<dbReference type="GO" id="GO:0002020">
    <property type="term" value="F:protease binding"/>
    <property type="evidence" value="ECO:0007669"/>
    <property type="project" value="TreeGrafter"/>
</dbReference>
<dbReference type="EMBL" id="CP042467">
    <property type="protein sequence ID" value="QED25688.1"/>
    <property type="molecule type" value="Genomic_DNA"/>
</dbReference>
<name>A0A5B8XL18_9DELT</name>
<dbReference type="Gene3D" id="3.30.479.30">
    <property type="entry name" value="Band 7 domain"/>
    <property type="match status" value="1"/>
</dbReference>
<organism evidence="6 7">
    <name type="scientific">Microvenator marinus</name>
    <dbReference type="NCBI Taxonomy" id="2600177"/>
    <lineage>
        <taxon>Bacteria</taxon>
        <taxon>Deltaproteobacteria</taxon>
        <taxon>Bradymonadales</taxon>
        <taxon>Microvenatoraceae</taxon>
        <taxon>Microvenator</taxon>
    </lineage>
</organism>
<evidence type="ECO:0000313" key="7">
    <source>
        <dbReference type="Proteomes" id="UP000321595"/>
    </source>
</evidence>
<sequence length="456" mass="50233">MGPAIVAAIVIVGFLLLFFAAAKSFLFVGRPNEVLIFSGRDHKLKDGSVVGYRLIRGGWTFRWPVVETVERMDLRVFPVRIDTRGAYSKGGIPLNVQAIANVKISSDDEIIHSAIERFLGRNRDEIVRVAQETLEGNLRGVLATLTPEEVNENRLRFSEQLLDDVEPDLEKLGLNLDTLKIQNVSDDRDYLDSLGRRRIAEILKVAEIAESDSMKIAEEVEAEAQGRGEVARRNAQAQIQKAQNELRQYMADLELQAKSEEERAEARALAARAEAEQELQQVRTELEKLRLQADVVIPAEANKVARELIAAGEAAEIAEKGRAMAEVLRMMADAWKDAGDAAADVFVLHRLESIMKHVSRAAQQVQVMEVALIDSGTGTALPNYVSSFPKIVANLFTEMRDTLGLDIQGALTGKHGDGEPRQLASEQPANLGALGADKRQNLARALAQKKSDTEQG</sequence>
<dbReference type="KEGG" id="bbae:FRD01_00090"/>
<dbReference type="GO" id="GO:0072659">
    <property type="term" value="P:protein localization to plasma membrane"/>
    <property type="evidence" value="ECO:0007669"/>
    <property type="project" value="TreeGrafter"/>
</dbReference>
<dbReference type="Pfam" id="PF01145">
    <property type="entry name" value="Band_7"/>
    <property type="match status" value="1"/>
</dbReference>
<dbReference type="PANTHER" id="PTHR13806:SF46">
    <property type="entry name" value="FLOTILLIN-1-RELATED"/>
    <property type="match status" value="1"/>
</dbReference>
<keyword evidence="7" id="KW-1185">Reference proteome</keyword>
<dbReference type="SMART" id="SM00244">
    <property type="entry name" value="PHB"/>
    <property type="match status" value="1"/>
</dbReference>
<keyword evidence="3" id="KW-0472">Membrane</keyword>
<dbReference type="GO" id="GO:0005886">
    <property type="term" value="C:plasma membrane"/>
    <property type="evidence" value="ECO:0007669"/>
    <property type="project" value="TreeGrafter"/>
</dbReference>
<feature type="coiled-coil region" evidence="4">
    <location>
        <begin position="232"/>
        <end position="292"/>
    </location>
</feature>
<keyword evidence="4" id="KW-0175">Coiled coil</keyword>
<dbReference type="InterPro" id="IPR027705">
    <property type="entry name" value="Flotillin_fam"/>
</dbReference>
<accession>A0A5B8XL18</accession>
<comment type="similarity">
    <text evidence="2">Belongs to the band 7/mec-2 family. Flotillin subfamily.</text>
</comment>
<proteinExistence type="inferred from homology"/>
<evidence type="ECO:0000256" key="4">
    <source>
        <dbReference type="SAM" id="Coils"/>
    </source>
</evidence>